<proteinExistence type="predicted"/>
<name>K0AZA1_GOTA9</name>
<keyword evidence="1" id="KW-0732">Signal</keyword>
<evidence type="ECO:0000259" key="2">
    <source>
        <dbReference type="Pfam" id="PF01471"/>
    </source>
</evidence>
<evidence type="ECO:0000256" key="1">
    <source>
        <dbReference type="SAM" id="SignalP"/>
    </source>
</evidence>
<keyword evidence="4" id="KW-1185">Reference proteome</keyword>
<evidence type="ECO:0000313" key="4">
    <source>
        <dbReference type="Proteomes" id="UP000006094"/>
    </source>
</evidence>
<dbReference type="Gene3D" id="1.10.101.10">
    <property type="entry name" value="PGBD-like superfamily/PGBD"/>
    <property type="match status" value="1"/>
</dbReference>
<evidence type="ECO:0000313" key="3">
    <source>
        <dbReference type="EMBL" id="AFS78025.1"/>
    </source>
</evidence>
<dbReference type="InterPro" id="IPR036365">
    <property type="entry name" value="PGBD-like_sf"/>
</dbReference>
<feature type="chain" id="PRO_5003829000" evidence="1">
    <location>
        <begin position="23"/>
        <end position="190"/>
    </location>
</feature>
<dbReference type="InterPro" id="IPR002477">
    <property type="entry name" value="Peptidoglycan-bd-like"/>
</dbReference>
<dbReference type="EMBL" id="CP003326">
    <property type="protein sequence ID" value="AFS78025.1"/>
    <property type="molecule type" value="Genomic_DNA"/>
</dbReference>
<gene>
    <name evidence="3" type="ordered locus">Curi_c10110</name>
</gene>
<dbReference type="Pfam" id="PF01471">
    <property type="entry name" value="PG_binding_1"/>
    <property type="match status" value="1"/>
</dbReference>
<dbReference type="HOGENOM" id="CLU_1425708_0_0_9"/>
<sequence>MKKTLTILTLSVMIASTSTVYAQGDSNEVDEKDQITIINTLEKSDNLNDELQKTDIKDMESEHMLINEMHSITEKENLGEEIVKLSSSAPSLSNVIKWYYRGEPTLSRGSTGSDVLRLQRIINGMGVYKDGRWQTIDVGALDGVYGAKTEEGVRLFQYMWRNTWSEFSVDGIAGKQVWAAINYMIEELQE</sequence>
<accession>K0AZA1</accession>
<dbReference type="SUPFAM" id="SSF47090">
    <property type="entry name" value="PGBD-like"/>
    <property type="match status" value="1"/>
</dbReference>
<dbReference type="RefSeq" id="WP_014967162.1">
    <property type="nucleotide sequence ID" value="NC_018664.1"/>
</dbReference>
<dbReference type="KEGG" id="cad:Curi_c10110"/>
<reference evidence="3 4" key="1">
    <citation type="journal article" date="2012" name="PLoS ONE">
        <title>The purine-utilizing bacterium Clostridium acidurici 9a: a genome-guided metabolic reconsideration.</title>
        <authorList>
            <person name="Hartwich K."/>
            <person name="Poehlein A."/>
            <person name="Daniel R."/>
        </authorList>
    </citation>
    <scope>NUCLEOTIDE SEQUENCE [LARGE SCALE GENOMIC DNA]</scope>
    <source>
        <strain evidence="4">ATCC 7906 / DSM 604 / BCRC 14475 / CIP 104303 / KCTC 5404 / NCIMB 10678 / 9a</strain>
    </source>
</reference>
<dbReference type="InterPro" id="IPR036366">
    <property type="entry name" value="PGBDSf"/>
</dbReference>
<dbReference type="OrthoDB" id="9811296at2"/>
<dbReference type="AlphaFoldDB" id="K0AZA1"/>
<organism evidence="3 4">
    <name type="scientific">Gottschalkia acidurici (strain ATCC 7906 / DSM 604 / BCRC 14475 / CIP 104303 / KCTC 5404 / NCIMB 10678 / 9a)</name>
    <name type="common">Clostridium acidurici</name>
    <dbReference type="NCBI Taxonomy" id="1128398"/>
    <lineage>
        <taxon>Bacteria</taxon>
        <taxon>Bacillati</taxon>
        <taxon>Bacillota</taxon>
        <taxon>Tissierellia</taxon>
        <taxon>Tissierellales</taxon>
        <taxon>Gottschalkiaceae</taxon>
        <taxon>Gottschalkia</taxon>
    </lineage>
</organism>
<dbReference type="Proteomes" id="UP000006094">
    <property type="component" value="Chromosome"/>
</dbReference>
<protein>
    <submittedName>
        <fullName evidence="3">Peptidoglycan binding-like protein</fullName>
    </submittedName>
</protein>
<feature type="domain" description="Peptidoglycan binding-like" evidence="2">
    <location>
        <begin position="111"/>
        <end position="181"/>
    </location>
</feature>
<feature type="signal peptide" evidence="1">
    <location>
        <begin position="1"/>
        <end position="22"/>
    </location>
</feature>